<evidence type="ECO:0000313" key="1">
    <source>
        <dbReference type="EMBL" id="WFS21982.1"/>
    </source>
</evidence>
<dbReference type="RefSeq" id="WP_142830427.1">
    <property type="nucleotide sequence ID" value="NZ_CP117267.1"/>
</dbReference>
<dbReference type="InterPro" id="IPR014942">
    <property type="entry name" value="AbiEii"/>
</dbReference>
<dbReference type="Pfam" id="PF08843">
    <property type="entry name" value="AbiEii"/>
    <property type="match status" value="1"/>
</dbReference>
<proteinExistence type="predicted"/>
<keyword evidence="1" id="KW-0808">Transferase</keyword>
<evidence type="ECO:0000313" key="2">
    <source>
        <dbReference type="Proteomes" id="UP000318939"/>
    </source>
</evidence>
<reference evidence="1" key="1">
    <citation type="journal article" date="2019" name="Phytopathology">
        <title>A Novel Group of Rhizobium tumorigenes-Like Agrobacteria Associated with Crown Gall Disease of Rhododendron and Blueberry.</title>
        <authorList>
            <person name="Kuzmanovic N."/>
            <person name="Behrens P."/>
            <person name="Idczak E."/>
            <person name="Wagner S."/>
            <person name="Gotz M."/>
            <person name="Sproer C."/>
            <person name="Bunk B."/>
            <person name="Overmann J."/>
            <person name="Smalla K."/>
        </authorList>
    </citation>
    <scope>NUCLEOTIDE SEQUENCE</scope>
    <source>
        <strain evidence="1">Rho-6.2</strain>
    </source>
</reference>
<accession>A0ABY8IF44</accession>
<gene>
    <name evidence="1" type="ORF">PR018_12465</name>
</gene>
<organism evidence="1 2">
    <name type="scientific">Rhizobium rhododendri</name>
    <dbReference type="NCBI Taxonomy" id="2506430"/>
    <lineage>
        <taxon>Bacteria</taxon>
        <taxon>Pseudomonadati</taxon>
        <taxon>Pseudomonadota</taxon>
        <taxon>Alphaproteobacteria</taxon>
        <taxon>Hyphomicrobiales</taxon>
        <taxon>Rhizobiaceae</taxon>
        <taxon>Rhizobium/Agrobacterium group</taxon>
        <taxon>Rhizobium</taxon>
    </lineage>
</organism>
<dbReference type="Proteomes" id="UP000318939">
    <property type="component" value="Chromosome"/>
</dbReference>
<dbReference type="EMBL" id="CP117267">
    <property type="protein sequence ID" value="WFS21982.1"/>
    <property type="molecule type" value="Genomic_DNA"/>
</dbReference>
<sequence>MSNWHSLLDRAIRGLESLPQITVTQEDWTLGGGTALMLQLQHRLSKDIDIFFHDAQYLTFLSPRVGGEEIWGADAYDEAAHYVKLIYAEGEIDFIISSNITNILPHRMSVEGDINAGIAAYVIPIEHPVEIALKKLWHRGPELKIRDVFDIAVVAEHHEALLVANLHHVKSKKNAIVSRLSNIDGNFFRASMEELDILPAYASTAKSALATVRTILDRI</sequence>
<dbReference type="GO" id="GO:0016740">
    <property type="term" value="F:transferase activity"/>
    <property type="evidence" value="ECO:0007669"/>
    <property type="project" value="UniProtKB-KW"/>
</dbReference>
<name>A0ABY8IF44_9HYPH</name>
<protein>
    <submittedName>
        <fullName evidence="1">Nucleotidyl transferase AbiEii/AbiGii toxin family protein</fullName>
    </submittedName>
</protein>
<reference evidence="1" key="2">
    <citation type="journal article" date="2023" name="MicrobiologyOpen">
        <title>Genomics of the tumorigenes clade of the family Rhizobiaceae and description of Rhizobium rhododendri sp. nov.</title>
        <authorList>
            <person name="Kuzmanovic N."/>
            <person name="diCenzo G.C."/>
            <person name="Bunk B."/>
            <person name="Sproeer C."/>
            <person name="Fruehling A."/>
            <person name="Neumann-Schaal M."/>
            <person name="Overmann J."/>
            <person name="Smalla K."/>
        </authorList>
    </citation>
    <scope>NUCLEOTIDE SEQUENCE</scope>
    <source>
        <strain evidence="1">Rho-6.2</strain>
    </source>
</reference>
<keyword evidence="2" id="KW-1185">Reference proteome</keyword>